<sequence>MLIYPFANWNNIQITRTYEPLSDADLKARIGKPKENREDEPDREALCFLRKYSLEKSIELGNNYRPPNLAGILLGKNFGSEPFTTLEDRDAGAQLRNQFKNVIDPKEITEECLRQQARRPVDFNRLLVDVSPKYPAPVKKSQASKKKKKRQSVPADAQTTGTPEGKEDKSNGKKNRERLLKSSNGSRTAAIKNSETRKNGHFGDSKCETDEEEETTSLKNRLRNAVVLKQNNMKSSEDSSGNDTAVEDHVVEIENLRRIRRARVIYSPSPVERFSTRRQEKKRSTDEEKKQKRSGARRPHVRSSSKSSNSDEEEKRRPLRFRRARVRPLSAHVKKPRLAESESESSEDEEAVAPKACGRPVKNASSAETRGYKNFPESSLKASLSRKISLRKRSMQRNLDQTPSASEPSRKKRCEKESDSDSEYNYEEDESDDY</sequence>
<name>A0AAE8ZWN5_CAEBR</name>
<dbReference type="EMBL" id="CP090896">
    <property type="protein sequence ID" value="ULT81729.1"/>
    <property type="molecule type" value="Genomic_DNA"/>
</dbReference>
<accession>A0AAE8ZWN5</accession>
<feature type="compositionally biased region" description="Acidic residues" evidence="1">
    <location>
        <begin position="420"/>
        <end position="434"/>
    </location>
</feature>
<feature type="compositionally biased region" description="Basic and acidic residues" evidence="1">
    <location>
        <begin position="194"/>
        <end position="208"/>
    </location>
</feature>
<feature type="region of interest" description="Disordered" evidence="1">
    <location>
        <begin position="268"/>
        <end position="434"/>
    </location>
</feature>
<feature type="compositionally biased region" description="Basic residues" evidence="1">
    <location>
        <begin position="291"/>
        <end position="303"/>
    </location>
</feature>
<dbReference type="Proteomes" id="UP000827892">
    <property type="component" value="Chromosome X"/>
</dbReference>
<evidence type="ECO:0000313" key="3">
    <source>
        <dbReference type="Proteomes" id="UP000827892"/>
    </source>
</evidence>
<organism evidence="2 3">
    <name type="scientific">Caenorhabditis briggsae</name>
    <dbReference type="NCBI Taxonomy" id="6238"/>
    <lineage>
        <taxon>Eukaryota</taxon>
        <taxon>Metazoa</taxon>
        <taxon>Ecdysozoa</taxon>
        <taxon>Nematoda</taxon>
        <taxon>Chromadorea</taxon>
        <taxon>Rhabditida</taxon>
        <taxon>Rhabditina</taxon>
        <taxon>Rhabditomorpha</taxon>
        <taxon>Rhabditoidea</taxon>
        <taxon>Rhabditidae</taxon>
        <taxon>Peloderinae</taxon>
        <taxon>Caenorhabditis</taxon>
    </lineage>
</organism>
<feature type="compositionally biased region" description="Basic and acidic residues" evidence="1">
    <location>
        <begin position="274"/>
        <end position="290"/>
    </location>
</feature>
<feature type="compositionally biased region" description="Polar residues" evidence="1">
    <location>
        <begin position="181"/>
        <end position="193"/>
    </location>
</feature>
<feature type="compositionally biased region" description="Low complexity" evidence="1">
    <location>
        <begin position="378"/>
        <end position="387"/>
    </location>
</feature>
<feature type="region of interest" description="Disordered" evidence="1">
    <location>
        <begin position="134"/>
        <end position="246"/>
    </location>
</feature>
<feature type="compositionally biased region" description="Basic residues" evidence="1">
    <location>
        <begin position="317"/>
        <end position="336"/>
    </location>
</feature>
<dbReference type="AlphaFoldDB" id="A0AAE8ZWN5"/>
<feature type="compositionally biased region" description="Basic residues" evidence="1">
    <location>
        <begin position="142"/>
        <end position="151"/>
    </location>
</feature>
<evidence type="ECO:0000313" key="2">
    <source>
        <dbReference type="EMBL" id="ULT81729.1"/>
    </source>
</evidence>
<gene>
    <name evidence="2" type="ORF">L3Y34_011598</name>
</gene>
<feature type="compositionally biased region" description="Acidic residues" evidence="1">
    <location>
        <begin position="341"/>
        <end position="351"/>
    </location>
</feature>
<feature type="compositionally biased region" description="Polar residues" evidence="1">
    <location>
        <begin position="229"/>
        <end position="243"/>
    </location>
</feature>
<proteinExistence type="predicted"/>
<feature type="compositionally biased region" description="Polar residues" evidence="1">
    <location>
        <begin position="396"/>
        <end position="407"/>
    </location>
</feature>
<reference evidence="2 3" key="1">
    <citation type="submission" date="2022-05" db="EMBL/GenBank/DDBJ databases">
        <title>Chromosome-level reference genomes for two strains of Caenorhabditis briggsae: an improved platform for comparative genomics.</title>
        <authorList>
            <person name="Stevens L."/>
            <person name="Andersen E.C."/>
        </authorList>
    </citation>
    <scope>NUCLEOTIDE SEQUENCE [LARGE SCALE GENOMIC DNA]</scope>
    <source>
        <strain evidence="2">QX1410_ONT</strain>
        <tissue evidence="2">Whole-organism</tissue>
    </source>
</reference>
<protein>
    <submittedName>
        <fullName evidence="2">Uncharacterized protein</fullName>
    </submittedName>
</protein>
<evidence type="ECO:0000256" key="1">
    <source>
        <dbReference type="SAM" id="MobiDB-lite"/>
    </source>
</evidence>